<feature type="repeat" description="PPR" evidence="2">
    <location>
        <begin position="230"/>
        <end position="264"/>
    </location>
</feature>
<dbReference type="InterPro" id="IPR011990">
    <property type="entry name" value="TPR-like_helical_dom_sf"/>
</dbReference>
<accession>A0A8T2R724</accession>
<dbReference type="InterPro" id="IPR002885">
    <property type="entry name" value="PPR_rpt"/>
</dbReference>
<name>A0A8T2R724_CERRI</name>
<dbReference type="FunFam" id="1.25.40.10:FF:000285">
    <property type="entry name" value="Pentatricopeptide repeat-containing protein, chloroplastic"/>
    <property type="match status" value="1"/>
</dbReference>
<feature type="repeat" description="PPR" evidence="2">
    <location>
        <begin position="535"/>
        <end position="569"/>
    </location>
</feature>
<dbReference type="Pfam" id="PF01535">
    <property type="entry name" value="PPR"/>
    <property type="match status" value="2"/>
</dbReference>
<dbReference type="Pfam" id="PF13041">
    <property type="entry name" value="PPR_2"/>
    <property type="match status" value="5"/>
</dbReference>
<feature type="repeat" description="PPR" evidence="2">
    <location>
        <begin position="331"/>
        <end position="365"/>
    </location>
</feature>
<dbReference type="FunFam" id="1.25.40.10:FF:000031">
    <property type="entry name" value="Pentatricopeptide repeat-containing protein mitochondrial"/>
    <property type="match status" value="2"/>
</dbReference>
<dbReference type="GO" id="GO:0009451">
    <property type="term" value="P:RNA modification"/>
    <property type="evidence" value="ECO:0007669"/>
    <property type="project" value="InterPro"/>
</dbReference>
<protein>
    <recommendedName>
        <fullName evidence="5">Pentatricopeptide repeat-containing protein</fullName>
    </recommendedName>
</protein>
<evidence type="ECO:0008006" key="5">
    <source>
        <dbReference type="Google" id="ProtNLM"/>
    </source>
</evidence>
<reference evidence="3" key="1">
    <citation type="submission" date="2021-08" db="EMBL/GenBank/DDBJ databases">
        <title>WGS assembly of Ceratopteris richardii.</title>
        <authorList>
            <person name="Marchant D.B."/>
            <person name="Chen G."/>
            <person name="Jenkins J."/>
            <person name="Shu S."/>
            <person name="Leebens-Mack J."/>
            <person name="Grimwood J."/>
            <person name="Schmutz J."/>
            <person name="Soltis P."/>
            <person name="Soltis D."/>
            <person name="Chen Z.-H."/>
        </authorList>
    </citation>
    <scope>NUCLEOTIDE SEQUENCE</scope>
    <source>
        <strain evidence="3">Whitten #5841</strain>
        <tissue evidence="3">Leaf</tissue>
    </source>
</reference>
<dbReference type="OrthoDB" id="308440at2759"/>
<dbReference type="AlphaFoldDB" id="A0A8T2R724"/>
<proteinExistence type="predicted"/>
<dbReference type="Proteomes" id="UP000825935">
    <property type="component" value="Chromosome 29"/>
</dbReference>
<organism evidence="3 4">
    <name type="scientific">Ceratopteris richardii</name>
    <name type="common">Triangle waterfern</name>
    <dbReference type="NCBI Taxonomy" id="49495"/>
    <lineage>
        <taxon>Eukaryota</taxon>
        <taxon>Viridiplantae</taxon>
        <taxon>Streptophyta</taxon>
        <taxon>Embryophyta</taxon>
        <taxon>Tracheophyta</taxon>
        <taxon>Polypodiopsida</taxon>
        <taxon>Polypodiidae</taxon>
        <taxon>Polypodiales</taxon>
        <taxon>Pteridineae</taxon>
        <taxon>Pteridaceae</taxon>
        <taxon>Parkerioideae</taxon>
        <taxon>Ceratopteris</taxon>
    </lineage>
</organism>
<evidence type="ECO:0000313" key="3">
    <source>
        <dbReference type="EMBL" id="KAH7292139.1"/>
    </source>
</evidence>
<dbReference type="NCBIfam" id="TIGR00756">
    <property type="entry name" value="PPR"/>
    <property type="match status" value="5"/>
</dbReference>
<keyword evidence="1" id="KW-0677">Repeat</keyword>
<gene>
    <name evidence="3" type="ORF">KP509_29G053300</name>
</gene>
<sequence>MVSQRVKHVARPNISFCIGKRTEGMRKGDSFNFQQVINPEKRPNIQGKSELTCSQGRGPIKELGIVSELKSCADQRDISKGTQLHSDILKRGIPKMSTTVGNNLINMYAKCGDLASAKQVFIQLSVRDVVSWNVLLSGFCEHDRGEDVLYYVECMEGEGILPNKVTYLCTFKACGSIGATQMGKVAHAEVARRGLLGNDIVLGNALVDMYAKCGAFYEAKELLYVLPVQNVVSWTALISGYAKHGQGRQALDCFTEMQHNGLSPNPITFPCILKACGSTKEIVKGEVVHAKILELGLLRDAAIGNALVDMYAKFGQLLNAQQVFDILPNQNLVSWNTLLAGYSLHGHGERVLTLYQKMRLKGIFGDDASFSCVLSACGSARNLGMGREIHDELVKRGLLKRSCILGNALLDMYAKCGALTEAQVIFDELVVQDVISWTALIVGYYQHGLGVAALHCFDQMKHEGFTPDAVTFTCILKACGSVGALEKGKEIHSEVISGGCLEETAVIGNGLVEMYTRCGALQKAQKVFDELPVHDVNTWNALMAGYAQVGMHEIVFDYFNKLLEDGIRPNFETFFILLSVCSGSGLVDEGQMYYNAMGSNFNISPTLEHCNCMVYLLGLSGQFNEAVQMIKKLPASCDSSLWYGLLSACQPWGYEKFAGFAFDNAIMVNRKDLTMVH</sequence>
<dbReference type="PANTHER" id="PTHR47926">
    <property type="entry name" value="PENTATRICOPEPTIDE REPEAT-CONTAINING PROTEIN"/>
    <property type="match status" value="1"/>
</dbReference>
<dbReference type="GO" id="GO:0048731">
    <property type="term" value="P:system development"/>
    <property type="evidence" value="ECO:0007669"/>
    <property type="project" value="UniProtKB-ARBA"/>
</dbReference>
<comment type="caution">
    <text evidence="3">The sequence shown here is derived from an EMBL/GenBank/DDBJ whole genome shotgun (WGS) entry which is preliminary data.</text>
</comment>
<evidence type="ECO:0000313" key="4">
    <source>
        <dbReference type="Proteomes" id="UP000825935"/>
    </source>
</evidence>
<evidence type="ECO:0000256" key="1">
    <source>
        <dbReference type="ARBA" id="ARBA00022737"/>
    </source>
</evidence>
<keyword evidence="4" id="KW-1185">Reference proteome</keyword>
<feature type="repeat" description="PPR" evidence="2">
    <location>
        <begin position="433"/>
        <end position="467"/>
    </location>
</feature>
<dbReference type="EMBL" id="CM035434">
    <property type="protein sequence ID" value="KAH7292139.1"/>
    <property type="molecule type" value="Genomic_DNA"/>
</dbReference>
<dbReference type="InterPro" id="IPR046960">
    <property type="entry name" value="PPR_At4g14850-like_plant"/>
</dbReference>
<dbReference type="Gene3D" id="1.25.40.10">
    <property type="entry name" value="Tetratricopeptide repeat domain"/>
    <property type="match status" value="5"/>
</dbReference>
<feature type="repeat" description="PPR" evidence="2">
    <location>
        <begin position="128"/>
        <end position="162"/>
    </location>
</feature>
<feature type="repeat" description="PPR" evidence="2">
    <location>
        <begin position="468"/>
        <end position="502"/>
    </location>
</feature>
<dbReference type="GO" id="GO:0003723">
    <property type="term" value="F:RNA binding"/>
    <property type="evidence" value="ECO:0007669"/>
    <property type="project" value="InterPro"/>
</dbReference>
<dbReference type="FunFam" id="1.25.40.10:FF:000158">
    <property type="entry name" value="pentatricopeptide repeat-containing protein At2g33680"/>
    <property type="match status" value="1"/>
</dbReference>
<evidence type="ECO:0000256" key="2">
    <source>
        <dbReference type="PROSITE-ProRule" id="PRU00708"/>
    </source>
</evidence>
<dbReference type="PROSITE" id="PS51375">
    <property type="entry name" value="PPR"/>
    <property type="match status" value="6"/>
</dbReference>